<evidence type="ECO:0000256" key="5">
    <source>
        <dbReference type="RuleBase" id="RU364104"/>
    </source>
</evidence>
<comment type="similarity">
    <text evidence="2 5">Belongs to the CMC family.</text>
</comment>
<evidence type="ECO:0000313" key="7">
    <source>
        <dbReference type="EMBL" id="GAQ80768.1"/>
    </source>
</evidence>
<reference evidence="7 8" key="1">
    <citation type="journal article" date="2014" name="Nat. Commun.">
        <title>Klebsormidium flaccidum genome reveals primary factors for plant terrestrial adaptation.</title>
        <authorList>
            <person name="Hori K."/>
            <person name="Maruyama F."/>
            <person name="Fujisawa T."/>
            <person name="Togashi T."/>
            <person name="Yamamoto N."/>
            <person name="Seo M."/>
            <person name="Sato S."/>
            <person name="Yamada T."/>
            <person name="Mori H."/>
            <person name="Tajima N."/>
            <person name="Moriyama T."/>
            <person name="Ikeuchi M."/>
            <person name="Watanabe M."/>
            <person name="Wada H."/>
            <person name="Kobayashi K."/>
            <person name="Saito M."/>
            <person name="Masuda T."/>
            <person name="Sasaki-Sekimoto Y."/>
            <person name="Mashiguchi K."/>
            <person name="Awai K."/>
            <person name="Shimojima M."/>
            <person name="Masuda S."/>
            <person name="Iwai M."/>
            <person name="Nobusawa T."/>
            <person name="Narise T."/>
            <person name="Kondo S."/>
            <person name="Saito H."/>
            <person name="Sato R."/>
            <person name="Murakawa M."/>
            <person name="Ihara Y."/>
            <person name="Oshima-Yamada Y."/>
            <person name="Ohtaka K."/>
            <person name="Satoh M."/>
            <person name="Sonobe K."/>
            <person name="Ishii M."/>
            <person name="Ohtani R."/>
            <person name="Kanamori-Sato M."/>
            <person name="Honoki R."/>
            <person name="Miyazaki D."/>
            <person name="Mochizuki H."/>
            <person name="Umetsu J."/>
            <person name="Higashi K."/>
            <person name="Shibata D."/>
            <person name="Kamiya Y."/>
            <person name="Sato N."/>
            <person name="Nakamura Y."/>
            <person name="Tabata S."/>
            <person name="Ida S."/>
            <person name="Kurokawa K."/>
            <person name="Ohta H."/>
        </authorList>
    </citation>
    <scope>NUCLEOTIDE SEQUENCE [LARGE SCALE GENOMIC DNA]</scope>
    <source>
        <strain evidence="7 8">NIES-2285</strain>
    </source>
</reference>
<evidence type="ECO:0000256" key="3">
    <source>
        <dbReference type="ARBA" id="ARBA00023128"/>
    </source>
</evidence>
<feature type="region of interest" description="Disordered" evidence="6">
    <location>
        <begin position="53"/>
        <end position="87"/>
    </location>
</feature>
<evidence type="ECO:0000256" key="4">
    <source>
        <dbReference type="ARBA" id="ARBA00023157"/>
    </source>
</evidence>
<dbReference type="Proteomes" id="UP000054558">
    <property type="component" value="Unassembled WGS sequence"/>
</dbReference>
<dbReference type="PANTHER" id="PTHR22977:SF1">
    <property type="entry name" value="COX ASSEMBLY MITOCHONDRIAL PROTEIN 2 HOMOLOG"/>
    <property type="match status" value="1"/>
</dbReference>
<organism evidence="7 8">
    <name type="scientific">Klebsormidium nitens</name>
    <name type="common">Green alga</name>
    <name type="synonym">Ulothrix nitens</name>
    <dbReference type="NCBI Taxonomy" id="105231"/>
    <lineage>
        <taxon>Eukaryota</taxon>
        <taxon>Viridiplantae</taxon>
        <taxon>Streptophyta</taxon>
        <taxon>Klebsormidiophyceae</taxon>
        <taxon>Klebsormidiales</taxon>
        <taxon>Klebsormidiaceae</taxon>
        <taxon>Klebsormidium</taxon>
    </lineage>
</organism>
<accession>A0A1Y1HY46</accession>
<evidence type="ECO:0000256" key="2">
    <source>
        <dbReference type="ARBA" id="ARBA00007347"/>
    </source>
</evidence>
<feature type="compositionally biased region" description="Basic and acidic residues" evidence="6">
    <location>
        <begin position="53"/>
        <end position="80"/>
    </location>
</feature>
<dbReference type="OrthoDB" id="1532798at2759"/>
<evidence type="ECO:0000256" key="1">
    <source>
        <dbReference type="ARBA" id="ARBA00004173"/>
    </source>
</evidence>
<sequence>MHPPLALHKHPACKAQILALQVCHSEHPLAKFVGVCNEAKYALDKCFREEKRVNSAKNREESKRFQERLQKRREEARLEKNSVTASG</sequence>
<proteinExistence type="inferred from homology"/>
<gene>
    <name evidence="7" type="ORF">KFL_000620020</name>
</gene>
<dbReference type="GO" id="GO:0005739">
    <property type="term" value="C:mitochondrion"/>
    <property type="evidence" value="ECO:0007669"/>
    <property type="project" value="UniProtKB-SubCell"/>
</dbReference>
<keyword evidence="4" id="KW-1015">Disulfide bond</keyword>
<dbReference type="AlphaFoldDB" id="A0A1Y1HY46"/>
<evidence type="ECO:0000256" key="6">
    <source>
        <dbReference type="SAM" id="MobiDB-lite"/>
    </source>
</evidence>
<dbReference type="PANTHER" id="PTHR22977">
    <property type="entry name" value="COX ASSEMBLY MITOCHONDRIAL PROTEIN"/>
    <property type="match status" value="1"/>
</dbReference>
<dbReference type="OMA" id="CLRNEYI"/>
<protein>
    <recommendedName>
        <fullName evidence="5">COX assembly mitochondrial protein</fullName>
    </recommendedName>
</protein>
<name>A0A1Y1HY46_KLENI</name>
<keyword evidence="3 5" id="KW-0496">Mitochondrion</keyword>
<dbReference type="EMBL" id="DF237011">
    <property type="protein sequence ID" value="GAQ80768.1"/>
    <property type="molecule type" value="Genomic_DNA"/>
</dbReference>
<comment type="subcellular location">
    <subcellularLocation>
        <location evidence="1 5">Mitochondrion</location>
    </subcellularLocation>
</comment>
<keyword evidence="8" id="KW-1185">Reference proteome</keyword>
<dbReference type="InterPro" id="IPR013892">
    <property type="entry name" value="Cyt_c_biogenesis_Cmc1-like"/>
</dbReference>
<evidence type="ECO:0000313" key="8">
    <source>
        <dbReference type="Proteomes" id="UP000054558"/>
    </source>
</evidence>
<dbReference type="Pfam" id="PF08583">
    <property type="entry name" value="Cmc1"/>
    <property type="match status" value="1"/>
</dbReference>